<evidence type="ECO:0000313" key="1">
    <source>
        <dbReference type="EMBL" id="KLV17558.1"/>
    </source>
</evidence>
<proteinExistence type="predicted"/>
<protein>
    <submittedName>
        <fullName evidence="1">Uncharacterized protein</fullName>
    </submittedName>
</protein>
<dbReference type="RefSeq" id="WP_047944794.1">
    <property type="nucleotide sequence ID" value="NZ_LDPH01000047.1"/>
</dbReference>
<keyword evidence="2" id="KW-1185">Reference proteome</keyword>
<dbReference type="EMBL" id="LDPH01000047">
    <property type="protein sequence ID" value="KLV17558.1"/>
    <property type="molecule type" value="Genomic_DNA"/>
</dbReference>
<reference evidence="1 2" key="1">
    <citation type="submission" date="2015-05" db="EMBL/GenBank/DDBJ databases">
        <title>Whole genome sequence and identification of bacterial endophytes from Costus igneus.</title>
        <authorList>
            <person name="Lee Y.P."/>
            <person name="Gan H.M."/>
            <person name="Eng W."/>
            <person name="Wheatley M.S."/>
            <person name="Caraballo A."/>
            <person name="Polter S."/>
            <person name="Savka M.A."/>
            <person name="Hudson A.O."/>
        </authorList>
    </citation>
    <scope>NUCLEOTIDE SEQUENCE [LARGE SCALE GENOMIC DNA]</scope>
    <source>
        <strain evidence="1 2">RIT379</strain>
    </source>
</reference>
<gene>
    <name evidence="1" type="ORF">ABW02_24560</name>
</gene>
<name>A0A0J1HV41_NIACI</name>
<dbReference type="AlphaFoldDB" id="A0A0J1HV41"/>
<evidence type="ECO:0000313" key="2">
    <source>
        <dbReference type="Proteomes" id="UP000036045"/>
    </source>
</evidence>
<organism evidence="1 2">
    <name type="scientific">Niallia circulans</name>
    <name type="common">Bacillus circulans</name>
    <dbReference type="NCBI Taxonomy" id="1397"/>
    <lineage>
        <taxon>Bacteria</taxon>
        <taxon>Bacillati</taxon>
        <taxon>Bacillota</taxon>
        <taxon>Bacilli</taxon>
        <taxon>Bacillales</taxon>
        <taxon>Bacillaceae</taxon>
        <taxon>Niallia</taxon>
    </lineage>
</organism>
<dbReference type="Proteomes" id="UP000036045">
    <property type="component" value="Unassembled WGS sequence"/>
</dbReference>
<sequence>MISESLYLALEESTFFVSKYEVQVRTYFLQKSKYGLRVQVSRFVDKRGSLGREKDTVEIKLLIGGGGVVIDKTFKSITLEKPTRKMVEECITDFLENASEYCKQSKN</sequence>
<dbReference type="PATRIC" id="fig|1397.4.peg.4430"/>
<dbReference type="OrthoDB" id="9895661at2"/>
<comment type="caution">
    <text evidence="1">The sequence shown here is derived from an EMBL/GenBank/DDBJ whole genome shotgun (WGS) entry which is preliminary data.</text>
</comment>
<accession>A0A0J1HV41</accession>